<evidence type="ECO:0000313" key="2">
    <source>
        <dbReference type="Proteomes" id="UP000285274"/>
    </source>
</evidence>
<reference evidence="1 2" key="1">
    <citation type="submission" date="2018-08" db="EMBL/GenBank/DDBJ databases">
        <title>A genome reference for cultivated species of the human gut microbiota.</title>
        <authorList>
            <person name="Zou Y."/>
            <person name="Xue W."/>
            <person name="Luo G."/>
        </authorList>
    </citation>
    <scope>NUCLEOTIDE SEQUENCE [LARGE SCALE GENOMIC DNA]</scope>
    <source>
        <strain evidence="1 2">AF22-10AC</strain>
    </source>
</reference>
<accession>A0A412J602</accession>
<proteinExistence type="predicted"/>
<dbReference type="AlphaFoldDB" id="A0A412J602"/>
<gene>
    <name evidence="1" type="ORF">DWX92_03620</name>
</gene>
<evidence type="ECO:0000313" key="1">
    <source>
        <dbReference type="EMBL" id="RGS47726.1"/>
    </source>
</evidence>
<sequence>MTYEKVLAYFKELPDENPPITDKLVRNGFKQACDGYILEASKRGIENPSQNWHLINYCEAKIKEGKLNHNYRYTPCGELLVYMAEASNAVDAITLEGLVEEIITSDQIHNRRSWNNRIKDVCWDKIKLKFNQK</sequence>
<dbReference type="Proteomes" id="UP000285274">
    <property type="component" value="Unassembled WGS sequence"/>
</dbReference>
<comment type="caution">
    <text evidence="1">The sequence shown here is derived from an EMBL/GenBank/DDBJ whole genome shotgun (WGS) entry which is preliminary data.</text>
</comment>
<name>A0A412J602_9FIRM</name>
<protein>
    <submittedName>
        <fullName evidence="1">Uncharacterized protein</fullName>
    </submittedName>
</protein>
<dbReference type="EMBL" id="QRVM01000010">
    <property type="protein sequence ID" value="RGS47726.1"/>
    <property type="molecule type" value="Genomic_DNA"/>
</dbReference>
<dbReference type="RefSeq" id="WP_118319601.1">
    <property type="nucleotide sequence ID" value="NZ_QRVM01000010.1"/>
</dbReference>
<organism evidence="1 2">
    <name type="scientific">Holdemanella biformis</name>
    <dbReference type="NCBI Taxonomy" id="1735"/>
    <lineage>
        <taxon>Bacteria</taxon>
        <taxon>Bacillati</taxon>
        <taxon>Bacillota</taxon>
        <taxon>Erysipelotrichia</taxon>
        <taxon>Erysipelotrichales</taxon>
        <taxon>Erysipelotrichaceae</taxon>
        <taxon>Holdemanella</taxon>
    </lineage>
</organism>